<dbReference type="InterPro" id="IPR029010">
    <property type="entry name" value="ThuA-like"/>
</dbReference>
<dbReference type="Gene3D" id="3.40.50.880">
    <property type="match status" value="1"/>
</dbReference>
<dbReference type="PANTHER" id="PTHR40469">
    <property type="entry name" value="SECRETED GLYCOSYL HYDROLASE"/>
    <property type="match status" value="1"/>
</dbReference>
<dbReference type="SUPFAM" id="SSF52317">
    <property type="entry name" value="Class I glutamine amidotransferase-like"/>
    <property type="match status" value="1"/>
</dbReference>
<dbReference type="Pfam" id="PF06283">
    <property type="entry name" value="ThuA"/>
    <property type="match status" value="1"/>
</dbReference>
<evidence type="ECO:0000313" key="3">
    <source>
        <dbReference type="Proteomes" id="UP000031518"/>
    </source>
</evidence>
<dbReference type="PANTHER" id="PTHR40469:SF2">
    <property type="entry name" value="GALACTOSE-BINDING DOMAIN-LIKE SUPERFAMILY PROTEIN"/>
    <property type="match status" value="1"/>
</dbReference>
<reference evidence="2 3" key="2">
    <citation type="submission" date="2015-01" db="EMBL/GenBank/DDBJ databases">
        <title>Complete genome sequence of Pyrinomonas methylaliphatogenes type strain K22T.</title>
        <authorList>
            <person name="Lee K.C.Y."/>
            <person name="Power J.F."/>
            <person name="Dunfield P.F."/>
            <person name="Morgan X.C."/>
            <person name="Huttenhower C."/>
            <person name="Stott M.B."/>
        </authorList>
    </citation>
    <scope>NUCLEOTIDE SEQUENCE [LARGE SCALE GENOMIC DNA]</scope>
    <source>
        <strain evidence="2 3">K22</strain>
    </source>
</reference>
<sequence>MFTLDGRAAFVKASARAAIIICCGLLCAALAGVARSAPRKGDRRLLVVTVTKGYRHQSIAVAERVIEELGQRNGWLVDFARTDEELRAKTTKRGLESYDAVIFANTSGVLPLADREAFLQWIRAGHAFIGIHAASDTFRQGTFPAYIEMLGGEFDAHDAPMSVTLRVEDRSHPATRHLGTQLTVFDEIYRICNFDRSKVHVLLALDIDPVSKVPGYFPLAWNRLYGKGRVFYTALGHHAEVIEADWFRQHLQGGIRWALGQERGASAPQWRGASALIECRGMRAQ</sequence>
<keyword evidence="3" id="KW-1185">Reference proteome</keyword>
<evidence type="ECO:0000259" key="1">
    <source>
        <dbReference type="Pfam" id="PF06283"/>
    </source>
</evidence>
<feature type="domain" description="ThuA-like" evidence="1">
    <location>
        <begin position="44"/>
        <end position="258"/>
    </location>
</feature>
<dbReference type="AlphaFoldDB" id="A0A0B6WUF4"/>
<protein>
    <recommendedName>
        <fullName evidence="1">ThuA-like domain-containing protein</fullName>
    </recommendedName>
</protein>
<dbReference type="STRING" id="454194.PYK22_00605"/>
<reference evidence="2 3" key="1">
    <citation type="submission" date="2013-12" db="EMBL/GenBank/DDBJ databases">
        <authorList>
            <person name="Stott M."/>
        </authorList>
    </citation>
    <scope>NUCLEOTIDE SEQUENCE [LARGE SCALE GENOMIC DNA]</scope>
    <source>
        <strain evidence="2 3">K22</strain>
    </source>
</reference>
<dbReference type="Proteomes" id="UP000031518">
    <property type="component" value="Unassembled WGS sequence"/>
</dbReference>
<dbReference type="EMBL" id="CBXV010000002">
    <property type="protein sequence ID" value="CDM64611.1"/>
    <property type="molecule type" value="Genomic_DNA"/>
</dbReference>
<dbReference type="InterPro" id="IPR029062">
    <property type="entry name" value="Class_I_gatase-like"/>
</dbReference>
<gene>
    <name evidence="2" type="ORF">PYK22_00605</name>
</gene>
<organism evidence="2 3">
    <name type="scientific">Pyrinomonas methylaliphatogenes</name>
    <dbReference type="NCBI Taxonomy" id="454194"/>
    <lineage>
        <taxon>Bacteria</taxon>
        <taxon>Pseudomonadati</taxon>
        <taxon>Acidobacteriota</taxon>
        <taxon>Blastocatellia</taxon>
        <taxon>Blastocatellales</taxon>
        <taxon>Pyrinomonadaceae</taxon>
        <taxon>Pyrinomonas</taxon>
    </lineage>
</organism>
<name>A0A0B6WUF4_9BACT</name>
<evidence type="ECO:0000313" key="2">
    <source>
        <dbReference type="EMBL" id="CDM64611.1"/>
    </source>
</evidence>
<proteinExistence type="predicted"/>
<accession>A0A0B6WUF4</accession>